<dbReference type="Proteomes" id="UP001165289">
    <property type="component" value="Unassembled WGS sequence"/>
</dbReference>
<dbReference type="Gene3D" id="3.30.200.20">
    <property type="entry name" value="Phosphorylase Kinase, domain 1"/>
    <property type="match status" value="1"/>
</dbReference>
<name>A0AAV7KDB8_9METZ</name>
<keyword evidence="3" id="KW-1185">Reference proteome</keyword>
<evidence type="ECO:0000313" key="3">
    <source>
        <dbReference type="Proteomes" id="UP001165289"/>
    </source>
</evidence>
<feature type="region of interest" description="Disordered" evidence="1">
    <location>
        <begin position="157"/>
        <end position="177"/>
    </location>
</feature>
<protein>
    <submittedName>
        <fullName evidence="2">Wee1-like protein kinase 1-A</fullName>
    </submittedName>
</protein>
<proteinExistence type="predicted"/>
<gene>
    <name evidence="2" type="ORF">LOD99_10932</name>
</gene>
<feature type="compositionally biased region" description="Acidic residues" evidence="1">
    <location>
        <begin position="16"/>
        <end position="26"/>
    </location>
</feature>
<feature type="compositionally biased region" description="Low complexity" evidence="1">
    <location>
        <begin position="119"/>
        <end position="133"/>
    </location>
</feature>
<dbReference type="AlphaFoldDB" id="A0AAV7KDB8"/>
<comment type="caution">
    <text evidence="2">The sequence shown here is derived from an EMBL/GenBank/DDBJ whole genome shotgun (WGS) entry which is preliminary data.</text>
</comment>
<feature type="region of interest" description="Disordered" evidence="1">
    <location>
        <begin position="1"/>
        <end position="26"/>
    </location>
</feature>
<accession>A0AAV7KDB8</accession>
<feature type="compositionally biased region" description="Polar residues" evidence="1">
    <location>
        <begin position="203"/>
        <end position="220"/>
    </location>
</feature>
<feature type="region of interest" description="Disordered" evidence="1">
    <location>
        <begin position="203"/>
        <end position="300"/>
    </location>
</feature>
<feature type="compositionally biased region" description="Basic and acidic residues" evidence="1">
    <location>
        <begin position="279"/>
        <end position="288"/>
    </location>
</feature>
<evidence type="ECO:0000313" key="2">
    <source>
        <dbReference type="EMBL" id="KAI6658875.1"/>
    </source>
</evidence>
<feature type="region of interest" description="Disordered" evidence="1">
    <location>
        <begin position="61"/>
        <end position="135"/>
    </location>
</feature>
<dbReference type="GO" id="GO:0016301">
    <property type="term" value="F:kinase activity"/>
    <property type="evidence" value="ECO:0007669"/>
    <property type="project" value="UniProtKB-KW"/>
</dbReference>
<reference evidence="2 3" key="1">
    <citation type="journal article" date="2023" name="BMC Biol.">
        <title>The compact genome of the sponge Oopsacas minuta (Hexactinellida) is lacking key metazoan core genes.</title>
        <authorList>
            <person name="Santini S."/>
            <person name="Schenkelaars Q."/>
            <person name="Jourda C."/>
            <person name="Duchesne M."/>
            <person name="Belahbib H."/>
            <person name="Rocher C."/>
            <person name="Selva M."/>
            <person name="Riesgo A."/>
            <person name="Vervoort M."/>
            <person name="Leys S.P."/>
            <person name="Kodjabachian L."/>
            <person name="Le Bivic A."/>
            <person name="Borchiellini C."/>
            <person name="Claverie J.M."/>
            <person name="Renard E."/>
        </authorList>
    </citation>
    <scope>NUCLEOTIDE SEQUENCE [LARGE SCALE GENOMIC DNA]</scope>
    <source>
        <strain evidence="2">SPO-2</strain>
    </source>
</reference>
<organism evidence="2 3">
    <name type="scientific">Oopsacas minuta</name>
    <dbReference type="NCBI Taxonomy" id="111878"/>
    <lineage>
        <taxon>Eukaryota</taxon>
        <taxon>Metazoa</taxon>
        <taxon>Porifera</taxon>
        <taxon>Hexactinellida</taxon>
        <taxon>Hexasterophora</taxon>
        <taxon>Lyssacinosida</taxon>
        <taxon>Leucopsacidae</taxon>
        <taxon>Oopsacas</taxon>
    </lineage>
</organism>
<feature type="compositionally biased region" description="Low complexity" evidence="1">
    <location>
        <begin position="165"/>
        <end position="175"/>
    </location>
</feature>
<sequence>MALLSGKLTPMKLDFSDDANDIPGGEDLDLLTPDNSFLHLSPSILTPNTSGDFPLSASTLGSFAGNDRKNRISRRRSSVIGSCLTPPPKHRRTSRQLKNDSQSSIHDTEKDIETPDESPIPSTTTLGTPPSSSQKLGTDMCQLCLFEQPQTPNTLLKKAQEKQESSSSGSQSCSSDNQLFTTPVSYNNSFSQEEVDISFDKFPSSTFRSKSRSRLQTAFTDSRVIHRRPSARNINPFTPDPVAYSRKHSSSLQPSLHQLSSHREKDSTKTIEAGVSEMTEERGERRDSNSNSGSKPKKLVLRDSNISRYKQEFHEEALIGQGEFSSVYKVSLFIFVI</sequence>
<dbReference type="EMBL" id="JAKMXF010000076">
    <property type="protein sequence ID" value="KAI6658875.1"/>
    <property type="molecule type" value="Genomic_DNA"/>
</dbReference>
<evidence type="ECO:0000256" key="1">
    <source>
        <dbReference type="SAM" id="MobiDB-lite"/>
    </source>
</evidence>
<keyword evidence="2" id="KW-0418">Kinase</keyword>
<feature type="compositionally biased region" description="Low complexity" evidence="1">
    <location>
        <begin position="250"/>
        <end position="259"/>
    </location>
</feature>
<keyword evidence="2" id="KW-0808">Transferase</keyword>